<evidence type="ECO:0000313" key="5">
    <source>
        <dbReference type="EMBL" id="TPG19788.1"/>
    </source>
</evidence>
<dbReference type="PANTHER" id="PTHR43877">
    <property type="entry name" value="AMINOALKYLPHOSPHONATE N-ACETYLTRANSFERASE-RELATED-RELATED"/>
    <property type="match status" value="1"/>
</dbReference>
<evidence type="ECO:0000256" key="3">
    <source>
        <dbReference type="RuleBase" id="RU363094"/>
    </source>
</evidence>
<keyword evidence="6" id="KW-1185">Reference proteome</keyword>
<comment type="caution">
    <text evidence="5">The sequence shown here is derived from an EMBL/GenBank/DDBJ whole genome shotgun (WGS) entry which is preliminary data.</text>
</comment>
<dbReference type="EC" id="2.3.1.266" evidence="3"/>
<dbReference type="CDD" id="cd04301">
    <property type="entry name" value="NAT_SF"/>
    <property type="match status" value="1"/>
</dbReference>
<dbReference type="SUPFAM" id="SSF55729">
    <property type="entry name" value="Acyl-CoA N-acyltransferases (Nat)"/>
    <property type="match status" value="1"/>
</dbReference>
<protein>
    <recommendedName>
        <fullName evidence="3">[Ribosomal protein bS18]-alanine N-acetyltransferase</fullName>
        <ecNumber evidence="3">2.3.1.266</ecNumber>
    </recommendedName>
</protein>
<dbReference type="AlphaFoldDB" id="A0A502D3L5"/>
<evidence type="ECO:0000313" key="6">
    <source>
        <dbReference type="Proteomes" id="UP000317722"/>
    </source>
</evidence>
<keyword evidence="2" id="KW-0012">Acyltransferase</keyword>
<dbReference type="NCBIfam" id="TIGR01575">
    <property type="entry name" value="rimI"/>
    <property type="match status" value="1"/>
</dbReference>
<evidence type="ECO:0000256" key="1">
    <source>
        <dbReference type="ARBA" id="ARBA00022679"/>
    </source>
</evidence>
<dbReference type="Gene3D" id="3.40.630.30">
    <property type="match status" value="1"/>
</dbReference>
<comment type="catalytic activity">
    <reaction evidence="3">
        <text>N-terminal L-alanyl-[ribosomal protein bS18] + acetyl-CoA = N-terminal N(alpha)-acetyl-L-alanyl-[ribosomal protein bS18] + CoA + H(+)</text>
        <dbReference type="Rhea" id="RHEA:43756"/>
        <dbReference type="Rhea" id="RHEA-COMP:10676"/>
        <dbReference type="Rhea" id="RHEA-COMP:10677"/>
        <dbReference type="ChEBI" id="CHEBI:15378"/>
        <dbReference type="ChEBI" id="CHEBI:57287"/>
        <dbReference type="ChEBI" id="CHEBI:57288"/>
        <dbReference type="ChEBI" id="CHEBI:64718"/>
        <dbReference type="ChEBI" id="CHEBI:83683"/>
        <dbReference type="EC" id="2.3.1.266"/>
    </reaction>
</comment>
<feature type="domain" description="N-acetyltransferase" evidence="4">
    <location>
        <begin position="1"/>
        <end position="143"/>
    </location>
</feature>
<dbReference type="OrthoDB" id="529907at2"/>
<comment type="subcellular location">
    <subcellularLocation>
        <location evidence="3">Cytoplasm</location>
    </subcellularLocation>
</comment>
<organism evidence="5 6">
    <name type="scientific">Pedococcus bigeumensis</name>
    <dbReference type="NCBI Taxonomy" id="433644"/>
    <lineage>
        <taxon>Bacteria</taxon>
        <taxon>Bacillati</taxon>
        <taxon>Actinomycetota</taxon>
        <taxon>Actinomycetes</taxon>
        <taxon>Micrococcales</taxon>
        <taxon>Intrasporangiaceae</taxon>
        <taxon>Pedococcus</taxon>
    </lineage>
</organism>
<dbReference type="EMBL" id="RCZM01000001">
    <property type="protein sequence ID" value="TPG19788.1"/>
    <property type="molecule type" value="Genomic_DNA"/>
</dbReference>
<dbReference type="GO" id="GO:0008999">
    <property type="term" value="F:protein-N-terminal-alanine acetyltransferase activity"/>
    <property type="evidence" value="ECO:0007669"/>
    <property type="project" value="UniProtKB-EC"/>
</dbReference>
<evidence type="ECO:0000259" key="4">
    <source>
        <dbReference type="PROSITE" id="PS51186"/>
    </source>
</evidence>
<dbReference type="InterPro" id="IPR006464">
    <property type="entry name" value="AcTrfase_RimI/Ard1"/>
</dbReference>
<accession>A0A502D3L5</accession>
<gene>
    <name evidence="5" type="primary">rimI</name>
    <name evidence="5" type="ORF">EAH86_00390</name>
</gene>
<reference evidence="5 6" key="1">
    <citation type="journal article" date="2019" name="Environ. Microbiol.">
        <title>Species interactions and distinct microbial communities in high Arctic permafrost affected cryosols are associated with the CH4 and CO2 gas fluxes.</title>
        <authorList>
            <person name="Altshuler I."/>
            <person name="Hamel J."/>
            <person name="Turney S."/>
            <person name="Magnuson E."/>
            <person name="Levesque R."/>
            <person name="Greer C."/>
            <person name="Whyte L.G."/>
        </authorList>
    </citation>
    <scope>NUCLEOTIDE SEQUENCE [LARGE SCALE GENOMIC DNA]</scope>
    <source>
        <strain evidence="5 6">S9.3A</strain>
    </source>
</reference>
<dbReference type="GO" id="GO:0005737">
    <property type="term" value="C:cytoplasm"/>
    <property type="evidence" value="ECO:0007669"/>
    <property type="project" value="UniProtKB-SubCell"/>
</dbReference>
<comment type="similarity">
    <text evidence="3">Belongs to the acetyltransferase family. RimI subfamily.</text>
</comment>
<comment type="function">
    <text evidence="3">Acetylates the N-terminal alanine of ribosomal protein bS18.</text>
</comment>
<keyword evidence="1 5" id="KW-0808">Transferase</keyword>
<sequence length="147" mass="16115">MHWTDIDAVVGLERELFPDDAWSPASLWAELAARPRRTYVVDEDDEGAVAGYAGVDLGGEVADVMTMAVASRAQGGGLGRRLLEELVARAAADHAAYLMLEVRADNLPARKLYESRGFELLTVRRRYYQPGNVDAHVMRLTLQGATA</sequence>
<name>A0A502D3L5_9MICO</name>
<dbReference type="PROSITE" id="PS51186">
    <property type="entry name" value="GNAT"/>
    <property type="match status" value="1"/>
</dbReference>
<dbReference type="InterPro" id="IPR016181">
    <property type="entry name" value="Acyl_CoA_acyltransferase"/>
</dbReference>
<proteinExistence type="inferred from homology"/>
<keyword evidence="3" id="KW-0963">Cytoplasm</keyword>
<dbReference type="PANTHER" id="PTHR43877:SF2">
    <property type="entry name" value="AMINOALKYLPHOSPHONATE N-ACETYLTRANSFERASE-RELATED"/>
    <property type="match status" value="1"/>
</dbReference>
<dbReference type="Proteomes" id="UP000317722">
    <property type="component" value="Unassembled WGS sequence"/>
</dbReference>
<evidence type="ECO:0000256" key="2">
    <source>
        <dbReference type="ARBA" id="ARBA00023315"/>
    </source>
</evidence>
<dbReference type="InterPro" id="IPR000182">
    <property type="entry name" value="GNAT_dom"/>
</dbReference>
<dbReference type="Pfam" id="PF00583">
    <property type="entry name" value="Acetyltransf_1"/>
    <property type="match status" value="1"/>
</dbReference>
<dbReference type="InterPro" id="IPR050832">
    <property type="entry name" value="Bact_Acetyltransf"/>
</dbReference>